<dbReference type="GeneID" id="40325834"/>
<dbReference type="OrthoDB" id="250095at2759"/>
<dbReference type="Proteomes" id="UP000283634">
    <property type="component" value="Unassembled WGS sequence"/>
</dbReference>
<gene>
    <name evidence="3" type="ORF">TraAM80_01901</name>
</gene>
<organism evidence="3 4">
    <name type="scientific">Trypanosoma rangeli</name>
    <dbReference type="NCBI Taxonomy" id="5698"/>
    <lineage>
        <taxon>Eukaryota</taxon>
        <taxon>Discoba</taxon>
        <taxon>Euglenozoa</taxon>
        <taxon>Kinetoplastea</taxon>
        <taxon>Metakinetoplastina</taxon>
        <taxon>Trypanosomatida</taxon>
        <taxon>Trypanosomatidae</taxon>
        <taxon>Trypanosoma</taxon>
        <taxon>Herpetosoma</taxon>
    </lineage>
</organism>
<proteinExistence type="predicted"/>
<feature type="region of interest" description="Disordered" evidence="2">
    <location>
        <begin position="297"/>
        <end position="322"/>
    </location>
</feature>
<reference evidence="3 4" key="1">
    <citation type="journal article" date="2018" name="BMC Genomics">
        <title>Genomic comparison of Trypanosoma conorhini and Trypanosoma rangeli to Trypanosoma cruzi strains of high and low virulence.</title>
        <authorList>
            <person name="Bradwell K.R."/>
            <person name="Koparde V.N."/>
            <person name="Matveyev A.V."/>
            <person name="Serrano M.G."/>
            <person name="Alves J.M."/>
            <person name="Parikh H."/>
            <person name="Huang B."/>
            <person name="Lee V."/>
            <person name="Espinosa-Alvarez O."/>
            <person name="Ortiz P.A."/>
            <person name="Costa-Martins A.G."/>
            <person name="Teixeira M.M."/>
            <person name="Buck G.A."/>
        </authorList>
    </citation>
    <scope>NUCLEOTIDE SEQUENCE [LARGE SCALE GENOMIC DNA]</scope>
    <source>
        <strain evidence="3 4">AM80</strain>
    </source>
</reference>
<feature type="compositionally biased region" description="Basic and acidic residues" evidence="2">
    <location>
        <begin position="521"/>
        <end position="545"/>
    </location>
</feature>
<feature type="region of interest" description="Disordered" evidence="2">
    <location>
        <begin position="89"/>
        <end position="108"/>
    </location>
</feature>
<dbReference type="AlphaFoldDB" id="A0A3S5IS45"/>
<feature type="compositionally biased region" description="Basic and acidic residues" evidence="2">
    <location>
        <begin position="751"/>
        <end position="763"/>
    </location>
</feature>
<feature type="region of interest" description="Disordered" evidence="2">
    <location>
        <begin position="359"/>
        <end position="434"/>
    </location>
</feature>
<keyword evidence="1" id="KW-0175">Coiled coil</keyword>
<evidence type="ECO:0000256" key="2">
    <source>
        <dbReference type="SAM" id="MobiDB-lite"/>
    </source>
</evidence>
<protein>
    <submittedName>
        <fullName evidence="3">Uncharacterized protein</fullName>
    </submittedName>
</protein>
<dbReference type="RefSeq" id="XP_029241229.1">
    <property type="nucleotide sequence ID" value="XM_029378928.1"/>
</dbReference>
<sequence>MRAESEDARSELRRRMRDVVRVIDETLLLHGRRTSTNNLPRYVAGTLERGDFFSSLPHVSSEAEFPSEQRRRELQEQREDAQRHLESLKRARERRGKRREVAPERSDASAPLIVPSHCRGLDLQRQLPAPLMLTTPDTPAALDSSLNQMHDVQEGGGSSLAPPEALAHVAVLEEEFRRRLTERRAEEQSRLEELRTVRRTALATREKALAEAQVQIERMESERIAKVLQIEGDVRRSLAVSQECHIPTEEEIRAIEAHEEALAALRAHTGIGTTSAPPVHLPAPSFTSAIALSASHGDSSLQRGGAPIKATRSPPVDGVFAFSTPLQTDLSSSPMEPGGTSLPSPCNYHHTVAVCSRSGSPASFPSAGQGMPENRTPSPSLPFPPPVTSAVATVTNERKGVSPTTLSSTAPSQARRLLSPSVTSSTLRDSVSNSPAKSLLPSQFLFLLRGRGILADVLPSEGRIIPTLVRLSKDGREVLLLVERLERTLNGPSRTSPTARFRASPSLLFALPQGKRQKMQCPREERAASQHEQEQQREKSGVDRSSKRRVREIYHLSLVDGLLLYPHGSLASGPTGSISSIVCGTRARQLLLKYACTLFDIDKALSYFLIFISHDRSHHENGAVVSLLPNRRHQGGFTGAAVLVLRFRCRWDWIAFLLSVTATTAQWQRTSSLSYGRALWMLAAQLWQRQRSNFVLCTTTKHHKVLPLSILSYSPAQRVVRAPSAGATSEACERSKKVRAAPARFAVPPPHDGRDSNENDHNTTSRGGGKQFNSGDEGLQTGHRSRFGLRPVTTSNGFLF</sequence>
<feature type="compositionally biased region" description="Polar residues" evidence="2">
    <location>
        <begin position="420"/>
        <end position="434"/>
    </location>
</feature>
<evidence type="ECO:0000313" key="3">
    <source>
        <dbReference type="EMBL" id="RNF09875.1"/>
    </source>
</evidence>
<name>A0A3S5IS45_TRYRA</name>
<feature type="region of interest" description="Disordered" evidence="2">
    <location>
        <begin position="59"/>
        <end position="84"/>
    </location>
</feature>
<evidence type="ECO:0000313" key="4">
    <source>
        <dbReference type="Proteomes" id="UP000283634"/>
    </source>
</evidence>
<feature type="region of interest" description="Disordered" evidence="2">
    <location>
        <begin position="514"/>
        <end position="546"/>
    </location>
</feature>
<feature type="coiled-coil region" evidence="1">
    <location>
        <begin position="177"/>
        <end position="222"/>
    </location>
</feature>
<dbReference type="OMA" id="HHENGAV"/>
<feature type="compositionally biased region" description="Basic and acidic residues" evidence="2">
    <location>
        <begin position="67"/>
        <end position="84"/>
    </location>
</feature>
<keyword evidence="4" id="KW-1185">Reference proteome</keyword>
<dbReference type="EMBL" id="MKGL01000041">
    <property type="protein sequence ID" value="RNF09875.1"/>
    <property type="molecule type" value="Genomic_DNA"/>
</dbReference>
<feature type="compositionally biased region" description="Polar residues" evidence="2">
    <location>
        <begin position="402"/>
        <end position="412"/>
    </location>
</feature>
<accession>A0A3S5IS45</accession>
<feature type="region of interest" description="Disordered" evidence="2">
    <location>
        <begin position="724"/>
        <end position="800"/>
    </location>
</feature>
<evidence type="ECO:0000256" key="1">
    <source>
        <dbReference type="SAM" id="Coils"/>
    </source>
</evidence>
<comment type="caution">
    <text evidence="3">The sequence shown here is derived from an EMBL/GenBank/DDBJ whole genome shotgun (WGS) entry which is preliminary data.</text>
</comment>